<protein>
    <recommendedName>
        <fullName evidence="1">non-specific serine/threonine protein kinase</fullName>
        <ecNumber evidence="1">2.7.11.1</ecNumber>
    </recommendedName>
</protein>
<dbReference type="EMBL" id="BOPO01000090">
    <property type="protein sequence ID" value="GIL29334.1"/>
    <property type="molecule type" value="Genomic_DNA"/>
</dbReference>
<keyword evidence="10" id="KW-1133">Transmembrane helix</keyword>
<evidence type="ECO:0000256" key="10">
    <source>
        <dbReference type="SAM" id="Phobius"/>
    </source>
</evidence>
<dbReference type="Proteomes" id="UP000614996">
    <property type="component" value="Unassembled WGS sequence"/>
</dbReference>
<evidence type="ECO:0000256" key="4">
    <source>
        <dbReference type="ARBA" id="ARBA00022741"/>
    </source>
</evidence>
<dbReference type="Gene3D" id="3.30.200.20">
    <property type="entry name" value="Phosphorylase Kinase, domain 1"/>
    <property type="match status" value="1"/>
</dbReference>
<evidence type="ECO:0000256" key="6">
    <source>
        <dbReference type="ARBA" id="ARBA00022840"/>
    </source>
</evidence>
<dbReference type="Pfam" id="PF00069">
    <property type="entry name" value="Pkinase"/>
    <property type="match status" value="1"/>
</dbReference>
<keyword evidence="5" id="KW-0418">Kinase</keyword>
<feature type="region of interest" description="Disordered" evidence="9">
    <location>
        <begin position="291"/>
        <end position="411"/>
    </location>
</feature>
<dbReference type="SMART" id="SM00220">
    <property type="entry name" value="S_TKc"/>
    <property type="match status" value="1"/>
</dbReference>
<dbReference type="PROSITE" id="PS50011">
    <property type="entry name" value="PROTEIN_KINASE_DOM"/>
    <property type="match status" value="1"/>
</dbReference>
<evidence type="ECO:0000256" key="9">
    <source>
        <dbReference type="SAM" id="MobiDB-lite"/>
    </source>
</evidence>
<keyword evidence="4" id="KW-0547">Nucleotide-binding</keyword>
<keyword evidence="6" id="KW-0067">ATP-binding</keyword>
<dbReference type="SUPFAM" id="SSF56112">
    <property type="entry name" value="Protein kinase-like (PK-like)"/>
    <property type="match status" value="1"/>
</dbReference>
<dbReference type="PANTHER" id="PTHR43671:SF98">
    <property type="entry name" value="SERINE_THREONINE-PROTEIN KINASE NEK11"/>
    <property type="match status" value="1"/>
</dbReference>
<feature type="compositionally biased region" description="Low complexity" evidence="9">
    <location>
        <begin position="361"/>
        <end position="376"/>
    </location>
</feature>
<keyword evidence="13" id="KW-1185">Reference proteome</keyword>
<keyword evidence="10" id="KW-0472">Membrane</keyword>
<evidence type="ECO:0000256" key="8">
    <source>
        <dbReference type="ARBA" id="ARBA00048679"/>
    </source>
</evidence>
<reference evidence="13" key="1">
    <citation type="journal article" date="2021" name="Int. J. Syst. Evol. Microbiol.">
        <title>Actinocatenispora comari sp. nov., an endophytic actinomycete isolated from aerial parts of Comarum salesowianum.</title>
        <authorList>
            <person name="Oyunbileg N."/>
            <person name="Iizaka Y."/>
            <person name="Hamada M."/>
            <person name="Davaapurev B.O."/>
            <person name="Fukumoto A."/>
            <person name="Tsetseg B."/>
            <person name="Kato F."/>
            <person name="Tamura T."/>
            <person name="Batkhuu J."/>
            <person name="Anzai Y."/>
        </authorList>
    </citation>
    <scope>NUCLEOTIDE SEQUENCE [LARGE SCALE GENOMIC DNA]</scope>
    <source>
        <strain evidence="13">NUM-2625</strain>
    </source>
</reference>
<keyword evidence="10" id="KW-0812">Transmembrane</keyword>
<feature type="compositionally biased region" description="Pro residues" evidence="9">
    <location>
        <begin position="327"/>
        <end position="347"/>
    </location>
</feature>
<feature type="compositionally biased region" description="Pro residues" evidence="9">
    <location>
        <begin position="392"/>
        <end position="407"/>
    </location>
</feature>
<dbReference type="InterPro" id="IPR000719">
    <property type="entry name" value="Prot_kinase_dom"/>
</dbReference>
<dbReference type="InterPro" id="IPR011009">
    <property type="entry name" value="Kinase-like_dom_sf"/>
</dbReference>
<dbReference type="GO" id="GO:0005524">
    <property type="term" value="F:ATP binding"/>
    <property type="evidence" value="ECO:0007669"/>
    <property type="project" value="UniProtKB-KW"/>
</dbReference>
<gene>
    <name evidence="12" type="ORF">NUM_45880</name>
</gene>
<comment type="caution">
    <text evidence="12">The sequence shown here is derived from an EMBL/GenBank/DDBJ whole genome shotgun (WGS) entry which is preliminary data.</text>
</comment>
<dbReference type="AlphaFoldDB" id="A0A8J4EQ24"/>
<sequence>MPEQLSDHFCGPPDAPDRYLLRERRSSGGEGEIWSAVEQHANFSFRYAVKIIHADHQDDSGRWLENLRLQSALLTQLEHPSLVKVREVFVGAPPHPHGGSDAAAESRLYLVMKWIEGRSLQELLEAGELPGPAALDPLAPVAEAIDYLHSGRDTEGQPVLHRDIKPANILRADDGRVYLVDFGLVRFAGAATMSKVSGTVPFMAPESLHRGEYGPASDRYSLGASLYYMLTRELPVPGDTDAMQQRLAAALGPGQDRMVQGILSMMAVSPTHRPASAQQWLHALRTPVAETTLGAPPAPPTPAPPRITAETVFGSPGPGGSIAGAPVPRPGSVPPAPPSVPAGPVPPSVVGQPPMGGQPPLGGRAPLGAPAAARMPGAGGAPPGYRPAAPRSAPPPPFPGTPKPWQPPKKRKLSGGKIAAIVAGSVGLVVVASCVGLGILGYKEDQRKSGHSPDASASVDHKHPPPTAARLKQIQVSVGQIEKATGASSDDIQASEDKDRLLGGLDQFEPCAEGTVDGAAIGSQTSNGFSYYDGHETGYASSSVVGFYGTASKKFYTAAKQSLQRCGWSTFAIGKIGQQSVGYTRHLGEYEDGPTTLVLVRSGQVVYELTLTAESGGAQVQAEQLATAMAKYLPEEK</sequence>
<evidence type="ECO:0000256" key="7">
    <source>
        <dbReference type="ARBA" id="ARBA00047899"/>
    </source>
</evidence>
<dbReference type="CDD" id="cd14014">
    <property type="entry name" value="STKc_PknB_like"/>
    <property type="match status" value="1"/>
</dbReference>
<accession>A0A8J4EQ24</accession>
<dbReference type="EC" id="2.7.11.1" evidence="1"/>
<feature type="compositionally biased region" description="Pro residues" evidence="9">
    <location>
        <begin position="296"/>
        <end position="305"/>
    </location>
</feature>
<feature type="compositionally biased region" description="Low complexity" evidence="9">
    <location>
        <begin position="306"/>
        <end position="315"/>
    </location>
</feature>
<feature type="domain" description="Protein kinase" evidence="11">
    <location>
        <begin position="19"/>
        <end position="285"/>
    </location>
</feature>
<dbReference type="InterPro" id="IPR050660">
    <property type="entry name" value="NEK_Ser/Thr_kinase"/>
</dbReference>
<dbReference type="RefSeq" id="WP_207127016.1">
    <property type="nucleotide sequence ID" value="NZ_BOPO01000090.1"/>
</dbReference>
<proteinExistence type="predicted"/>
<evidence type="ECO:0000256" key="5">
    <source>
        <dbReference type="ARBA" id="ARBA00022777"/>
    </source>
</evidence>
<organism evidence="12 13">
    <name type="scientific">Actinocatenispora comari</name>
    <dbReference type="NCBI Taxonomy" id="2807577"/>
    <lineage>
        <taxon>Bacteria</taxon>
        <taxon>Bacillati</taxon>
        <taxon>Actinomycetota</taxon>
        <taxon>Actinomycetes</taxon>
        <taxon>Micromonosporales</taxon>
        <taxon>Micromonosporaceae</taxon>
        <taxon>Actinocatenispora</taxon>
    </lineage>
</organism>
<comment type="catalytic activity">
    <reaction evidence="8">
        <text>L-seryl-[protein] + ATP = O-phospho-L-seryl-[protein] + ADP + H(+)</text>
        <dbReference type="Rhea" id="RHEA:17989"/>
        <dbReference type="Rhea" id="RHEA-COMP:9863"/>
        <dbReference type="Rhea" id="RHEA-COMP:11604"/>
        <dbReference type="ChEBI" id="CHEBI:15378"/>
        <dbReference type="ChEBI" id="CHEBI:29999"/>
        <dbReference type="ChEBI" id="CHEBI:30616"/>
        <dbReference type="ChEBI" id="CHEBI:83421"/>
        <dbReference type="ChEBI" id="CHEBI:456216"/>
        <dbReference type="EC" id="2.7.11.1"/>
    </reaction>
</comment>
<dbReference type="Gene3D" id="1.10.510.10">
    <property type="entry name" value="Transferase(Phosphotransferase) domain 1"/>
    <property type="match status" value="1"/>
</dbReference>
<name>A0A8J4EQ24_9ACTN</name>
<feature type="region of interest" description="Disordered" evidence="9">
    <location>
        <begin position="445"/>
        <end position="466"/>
    </location>
</feature>
<feature type="transmembrane region" description="Helical" evidence="10">
    <location>
        <begin position="418"/>
        <end position="442"/>
    </location>
</feature>
<evidence type="ECO:0000259" key="11">
    <source>
        <dbReference type="PROSITE" id="PS50011"/>
    </source>
</evidence>
<evidence type="ECO:0000256" key="1">
    <source>
        <dbReference type="ARBA" id="ARBA00012513"/>
    </source>
</evidence>
<comment type="catalytic activity">
    <reaction evidence="7">
        <text>L-threonyl-[protein] + ATP = O-phospho-L-threonyl-[protein] + ADP + H(+)</text>
        <dbReference type="Rhea" id="RHEA:46608"/>
        <dbReference type="Rhea" id="RHEA-COMP:11060"/>
        <dbReference type="Rhea" id="RHEA-COMP:11605"/>
        <dbReference type="ChEBI" id="CHEBI:15378"/>
        <dbReference type="ChEBI" id="CHEBI:30013"/>
        <dbReference type="ChEBI" id="CHEBI:30616"/>
        <dbReference type="ChEBI" id="CHEBI:61977"/>
        <dbReference type="ChEBI" id="CHEBI:456216"/>
        <dbReference type="EC" id="2.7.11.1"/>
    </reaction>
</comment>
<evidence type="ECO:0000313" key="12">
    <source>
        <dbReference type="EMBL" id="GIL29334.1"/>
    </source>
</evidence>
<keyword evidence="3" id="KW-0808">Transferase</keyword>
<evidence type="ECO:0000256" key="3">
    <source>
        <dbReference type="ARBA" id="ARBA00022679"/>
    </source>
</evidence>
<dbReference type="GO" id="GO:0004674">
    <property type="term" value="F:protein serine/threonine kinase activity"/>
    <property type="evidence" value="ECO:0007669"/>
    <property type="project" value="UniProtKB-KW"/>
</dbReference>
<keyword evidence="2" id="KW-0723">Serine/threonine-protein kinase</keyword>
<evidence type="ECO:0000256" key="2">
    <source>
        <dbReference type="ARBA" id="ARBA00022527"/>
    </source>
</evidence>
<dbReference type="PANTHER" id="PTHR43671">
    <property type="entry name" value="SERINE/THREONINE-PROTEIN KINASE NEK"/>
    <property type="match status" value="1"/>
</dbReference>
<evidence type="ECO:0000313" key="13">
    <source>
        <dbReference type="Proteomes" id="UP000614996"/>
    </source>
</evidence>